<accession>A0ABT9HBF2</accession>
<evidence type="ECO:0000313" key="1">
    <source>
        <dbReference type="EMBL" id="MDP4540581.1"/>
    </source>
</evidence>
<dbReference type="InterPro" id="IPR003329">
    <property type="entry name" value="Cytidylyl_trans"/>
</dbReference>
<dbReference type="RefSeq" id="WP_305930751.1">
    <property type="nucleotide sequence ID" value="NZ_JAVAIL010000005.1"/>
</dbReference>
<reference evidence="1 2" key="1">
    <citation type="submission" date="2023-08" db="EMBL/GenBank/DDBJ databases">
        <title>genomic of DY56.</title>
        <authorList>
            <person name="Wang Y."/>
        </authorList>
    </citation>
    <scope>NUCLEOTIDE SEQUENCE [LARGE SCALE GENOMIC DNA]</scope>
    <source>
        <strain evidence="1 2">DY56-A-20</strain>
    </source>
</reference>
<dbReference type="EMBL" id="JAVAIL010000005">
    <property type="protein sequence ID" value="MDP4540581.1"/>
    <property type="molecule type" value="Genomic_DNA"/>
</dbReference>
<evidence type="ECO:0000313" key="2">
    <source>
        <dbReference type="Proteomes" id="UP001235664"/>
    </source>
</evidence>
<name>A0ABT9HBF2_9SPHN</name>
<protein>
    <submittedName>
        <fullName evidence="1">Acylneuraminate cytidylyltransferase family protein</fullName>
        <ecNumber evidence="1">2.7.7.-</ecNumber>
    </submittedName>
</protein>
<organism evidence="1 2">
    <name type="scientific">Qipengyuania benthica</name>
    <dbReference type="NCBI Taxonomy" id="3067651"/>
    <lineage>
        <taxon>Bacteria</taxon>
        <taxon>Pseudomonadati</taxon>
        <taxon>Pseudomonadota</taxon>
        <taxon>Alphaproteobacteria</taxon>
        <taxon>Sphingomonadales</taxon>
        <taxon>Erythrobacteraceae</taxon>
        <taxon>Qipengyuania</taxon>
    </lineage>
</organism>
<dbReference type="GO" id="GO:0016779">
    <property type="term" value="F:nucleotidyltransferase activity"/>
    <property type="evidence" value="ECO:0007669"/>
    <property type="project" value="UniProtKB-KW"/>
</dbReference>
<dbReference type="Pfam" id="PF02348">
    <property type="entry name" value="CTP_transf_3"/>
    <property type="match status" value="1"/>
</dbReference>
<comment type="caution">
    <text evidence="1">The sequence shown here is derived from an EMBL/GenBank/DDBJ whole genome shotgun (WGS) entry which is preliminary data.</text>
</comment>
<dbReference type="InterPro" id="IPR050793">
    <property type="entry name" value="CMP-NeuNAc_synthase"/>
</dbReference>
<keyword evidence="1" id="KW-0808">Transferase</keyword>
<dbReference type="PANTHER" id="PTHR21485">
    <property type="entry name" value="HAD SUPERFAMILY MEMBERS CMAS AND KDSC"/>
    <property type="match status" value="1"/>
</dbReference>
<sequence>MTTVCTICARGGSQGLPGKNIRPLLGKPLITHTIGHALAHPEIDSVHVSTDSEEIAEIARKAGADVPFLRPAELSTADAGKLPAIEHLVRYLEAQGRTVTRIVDLQPTSPLRTKGDISGCLNKLDSQTDCATTATLSDANPYYSLVELDENGLAGLSKKGNFVARQQAPEVFRLTGSVYCWHRNSLFKGVLGGRTRLHFVPAERAVDIDRAIDFAFAELLLENNCDEPQKR</sequence>
<proteinExistence type="predicted"/>
<dbReference type="SUPFAM" id="SSF53448">
    <property type="entry name" value="Nucleotide-diphospho-sugar transferases"/>
    <property type="match status" value="1"/>
</dbReference>
<dbReference type="Proteomes" id="UP001235664">
    <property type="component" value="Unassembled WGS sequence"/>
</dbReference>
<gene>
    <name evidence="1" type="ORF">Q9K01_13190</name>
</gene>
<keyword evidence="1" id="KW-0548">Nucleotidyltransferase</keyword>
<dbReference type="InterPro" id="IPR029044">
    <property type="entry name" value="Nucleotide-diphossugar_trans"/>
</dbReference>
<dbReference type="EC" id="2.7.7.-" evidence="1"/>
<dbReference type="PANTHER" id="PTHR21485:SF6">
    <property type="entry name" value="N-ACYLNEURAMINATE CYTIDYLYLTRANSFERASE-RELATED"/>
    <property type="match status" value="1"/>
</dbReference>
<keyword evidence="2" id="KW-1185">Reference proteome</keyword>
<dbReference type="Gene3D" id="3.90.550.10">
    <property type="entry name" value="Spore Coat Polysaccharide Biosynthesis Protein SpsA, Chain A"/>
    <property type="match status" value="1"/>
</dbReference>
<dbReference type="CDD" id="cd02513">
    <property type="entry name" value="CMP-NeuAc_Synthase"/>
    <property type="match status" value="1"/>
</dbReference>